<evidence type="ECO:0000313" key="2">
    <source>
        <dbReference type="Proteomes" id="UP000000269"/>
    </source>
</evidence>
<dbReference type="EMBL" id="CP000853">
    <property type="protein sequence ID" value="ABW19765.1"/>
    <property type="molecule type" value="Genomic_DNA"/>
</dbReference>
<dbReference type="AlphaFoldDB" id="A8MIY3"/>
<dbReference type="KEGG" id="aoe:Clos_2230"/>
<keyword evidence="2" id="KW-1185">Reference proteome</keyword>
<dbReference type="GO" id="GO:0003677">
    <property type="term" value="F:DNA binding"/>
    <property type="evidence" value="ECO:0007669"/>
    <property type="project" value="InterPro"/>
</dbReference>
<dbReference type="InterPro" id="IPR036515">
    <property type="entry name" value="Transposase_17_sf"/>
</dbReference>
<evidence type="ECO:0000313" key="1">
    <source>
        <dbReference type="EMBL" id="ABW19765.1"/>
    </source>
</evidence>
<name>A8MIY3_ALKOO</name>
<dbReference type="HOGENOM" id="CLU_068226_4_3_9"/>
<organism evidence="1 2">
    <name type="scientific">Alkaliphilus oremlandii (strain OhILAs)</name>
    <name type="common">Clostridium oremlandii (strain OhILAs)</name>
    <dbReference type="NCBI Taxonomy" id="350688"/>
    <lineage>
        <taxon>Bacteria</taxon>
        <taxon>Bacillati</taxon>
        <taxon>Bacillota</taxon>
        <taxon>Clostridia</taxon>
        <taxon>Peptostreptococcales</taxon>
        <taxon>Natronincolaceae</taxon>
        <taxon>Alkaliphilus</taxon>
    </lineage>
</organism>
<gene>
    <name evidence="1" type="ordered locus">Clos_2230</name>
</gene>
<dbReference type="Proteomes" id="UP000000269">
    <property type="component" value="Chromosome"/>
</dbReference>
<dbReference type="GO" id="GO:0006313">
    <property type="term" value="P:DNA transposition"/>
    <property type="evidence" value="ECO:0007669"/>
    <property type="project" value="InterPro"/>
</dbReference>
<dbReference type="Gene3D" id="3.30.70.1290">
    <property type="entry name" value="Transposase IS200-like"/>
    <property type="match status" value="1"/>
</dbReference>
<dbReference type="GO" id="GO:0004803">
    <property type="term" value="F:transposase activity"/>
    <property type="evidence" value="ECO:0007669"/>
    <property type="project" value="InterPro"/>
</dbReference>
<sequence>MKKMARIAREKSETKIYYIILRGIDERDIFLKDFDYEKFLEYVRKSKEKSGFKVYAYCLMINHAGLSSIA</sequence>
<dbReference type="eggNOG" id="COG1943">
    <property type="taxonomic scope" value="Bacteria"/>
</dbReference>
<proteinExistence type="predicted"/>
<dbReference type="SUPFAM" id="SSF143422">
    <property type="entry name" value="Transposase IS200-like"/>
    <property type="match status" value="1"/>
</dbReference>
<accession>A8MIY3</accession>
<protein>
    <submittedName>
        <fullName evidence="1">Transposase</fullName>
    </submittedName>
</protein>
<reference evidence="2" key="1">
    <citation type="submission" date="2007-10" db="EMBL/GenBank/DDBJ databases">
        <title>Complete genome of Alkaliphilus oremlandii OhILAs.</title>
        <authorList>
            <person name="Copeland A."/>
            <person name="Lucas S."/>
            <person name="Lapidus A."/>
            <person name="Barry K."/>
            <person name="Detter J.C."/>
            <person name="Glavina del Rio T."/>
            <person name="Hammon N."/>
            <person name="Israni S."/>
            <person name="Dalin E."/>
            <person name="Tice H."/>
            <person name="Pitluck S."/>
            <person name="Chain P."/>
            <person name="Malfatti S."/>
            <person name="Shin M."/>
            <person name="Vergez L."/>
            <person name="Schmutz J."/>
            <person name="Larimer F."/>
            <person name="Land M."/>
            <person name="Hauser L."/>
            <person name="Kyrpides N."/>
            <person name="Mikhailova N."/>
            <person name="Stolz J.F."/>
            <person name="Dawson A."/>
            <person name="Fisher E."/>
            <person name="Crable B."/>
            <person name="Perera E."/>
            <person name="Lisak J."/>
            <person name="Ranganathan M."/>
            <person name="Basu P."/>
            <person name="Richardson P."/>
        </authorList>
    </citation>
    <scope>NUCLEOTIDE SEQUENCE [LARGE SCALE GENOMIC DNA]</scope>
    <source>
        <strain evidence="2">OhILAs</strain>
    </source>
</reference>